<evidence type="ECO:0000259" key="3">
    <source>
        <dbReference type="PROSITE" id="PS51710"/>
    </source>
</evidence>
<accession>A0AAN8IYB9</accession>
<dbReference type="InterPro" id="IPR016135">
    <property type="entry name" value="UBQ-conjugating_enzyme/RWD"/>
</dbReference>
<reference evidence="4 5" key="1">
    <citation type="submission" date="2024-01" db="EMBL/GenBank/DDBJ databases">
        <title>The genome of the rayed Mediterranean limpet Patella caerulea (Linnaeus, 1758).</title>
        <authorList>
            <person name="Anh-Thu Weber A."/>
            <person name="Halstead-Nussloch G."/>
        </authorList>
    </citation>
    <scope>NUCLEOTIDE SEQUENCE [LARGE SCALE GENOMIC DNA]</scope>
    <source>
        <strain evidence="4">AATW-2023a</strain>
        <tissue evidence="4">Whole specimen</tissue>
    </source>
</reference>
<feature type="domain" description="RWD" evidence="2">
    <location>
        <begin position="10"/>
        <end position="113"/>
    </location>
</feature>
<dbReference type="GO" id="GO:0010468">
    <property type="term" value="P:regulation of gene expression"/>
    <property type="evidence" value="ECO:0007669"/>
    <property type="project" value="UniProtKB-ARBA"/>
</dbReference>
<dbReference type="GO" id="GO:0005525">
    <property type="term" value="F:GTP binding"/>
    <property type="evidence" value="ECO:0007669"/>
    <property type="project" value="InterPro"/>
</dbReference>
<dbReference type="Pfam" id="PF05773">
    <property type="entry name" value="RWD"/>
    <property type="match status" value="1"/>
</dbReference>
<dbReference type="InterPro" id="IPR013646">
    <property type="entry name" value="YGR210-like_G4"/>
</dbReference>
<dbReference type="GO" id="GO:0009893">
    <property type="term" value="P:positive regulation of metabolic process"/>
    <property type="evidence" value="ECO:0007669"/>
    <property type="project" value="UniProtKB-ARBA"/>
</dbReference>
<dbReference type="Pfam" id="PF01926">
    <property type="entry name" value="MMR_HSR1"/>
    <property type="match status" value="1"/>
</dbReference>
<dbReference type="FunFam" id="3.10.110.10:FF:000050">
    <property type="entry name" value="eIF-2-alpha kinase GCN2"/>
    <property type="match status" value="1"/>
</dbReference>
<dbReference type="GO" id="GO:0033554">
    <property type="term" value="P:cellular response to stress"/>
    <property type="evidence" value="ECO:0007669"/>
    <property type="project" value="UniProtKB-ARBA"/>
</dbReference>
<dbReference type="SUPFAM" id="SSF54495">
    <property type="entry name" value="UBC-like"/>
    <property type="match status" value="1"/>
</dbReference>
<sequence length="569" mass="63801">MSSHIEEQAEEIEALKAIYGDDLTEITSSPPCFMVHLSNIEAILPSSLQLKITLPTTYPSVVPIVEIPMRSNILTNDECQQLVTHLLQQAEENIGMAMIFTLVDNAQDWINEHIQVSQDKEVVEEEPVSPIKPKPVKICYDVKSQGGKWDYVLGLVGKPSAGKSTFFNAATNLELAKTGAHPFTTIEPNIGRAFYSIPCPCQNRNINICNAAHGHNHKKDRYIPVLLKDVAGLVPGASQGKGRGNRFLNDLLDADVLVHIVDVSGKTNEKGEETTDYDPSLDITWIQNELHQWIYDNVMVKWDNIKRKPEKLIDMFTGYHASKSLIFKAFQQAGITEKELSVIGQWKDDVLHNLVSEFLQLRFPMLVVLNKCDKPTSSKHIQRIQELYPDLPCIPVSSDSESYLQTQMKLGNLLLDTVLKKINLPENVNIDVKIRADNIQNNVLDRYGPTNVHEALCKAVGLKKPVYAYPVTCLDTFKSISKSVSIGHRQADILRDCISLKPSTTVEELYAVLKHHPVSLITGDFVRAETVDKEGCKRPVKKDEKIDDSNYIIKIMTTKRSTASSFDAF</sequence>
<feature type="domain" description="OBG-type G" evidence="3">
    <location>
        <begin position="151"/>
        <end position="416"/>
    </location>
</feature>
<dbReference type="AlphaFoldDB" id="A0AAN8IYB9"/>
<dbReference type="GO" id="GO:0051246">
    <property type="term" value="P:regulation of protein metabolic process"/>
    <property type="evidence" value="ECO:0007669"/>
    <property type="project" value="UniProtKB-ARBA"/>
</dbReference>
<proteinExistence type="predicted"/>
<comment type="caution">
    <text evidence="4">The sequence shown here is derived from an EMBL/GenBank/DDBJ whole genome shotgun (WGS) entry which is preliminary data.</text>
</comment>
<dbReference type="InterPro" id="IPR006073">
    <property type="entry name" value="GTP-bd"/>
</dbReference>
<dbReference type="PANTHER" id="PTHR23305">
    <property type="entry name" value="OBG GTPASE FAMILY"/>
    <property type="match status" value="1"/>
</dbReference>
<keyword evidence="5" id="KW-1185">Reference proteome</keyword>
<gene>
    <name evidence="4" type="ORF">SNE40_020201</name>
</gene>
<evidence type="ECO:0000256" key="1">
    <source>
        <dbReference type="ARBA" id="ARBA00022741"/>
    </source>
</evidence>
<dbReference type="GO" id="GO:0016887">
    <property type="term" value="F:ATP hydrolysis activity"/>
    <property type="evidence" value="ECO:0007669"/>
    <property type="project" value="TreeGrafter"/>
</dbReference>
<dbReference type="SMART" id="SM00591">
    <property type="entry name" value="RWD"/>
    <property type="match status" value="1"/>
</dbReference>
<evidence type="ECO:0000313" key="4">
    <source>
        <dbReference type="EMBL" id="KAK6169080.1"/>
    </source>
</evidence>
<protein>
    <submittedName>
        <fullName evidence="4">Uncharacterized protein</fullName>
    </submittedName>
</protein>
<dbReference type="Gene3D" id="3.10.110.10">
    <property type="entry name" value="Ubiquitin Conjugating Enzyme"/>
    <property type="match status" value="1"/>
</dbReference>
<dbReference type="Gene3D" id="3.40.50.300">
    <property type="entry name" value="P-loop containing nucleotide triphosphate hydrolases"/>
    <property type="match status" value="1"/>
</dbReference>
<dbReference type="EMBL" id="JAZGQO010000015">
    <property type="protein sequence ID" value="KAK6169080.1"/>
    <property type="molecule type" value="Genomic_DNA"/>
</dbReference>
<dbReference type="GO" id="GO:0005737">
    <property type="term" value="C:cytoplasm"/>
    <property type="evidence" value="ECO:0007669"/>
    <property type="project" value="TreeGrafter"/>
</dbReference>
<evidence type="ECO:0000313" key="5">
    <source>
        <dbReference type="Proteomes" id="UP001347796"/>
    </source>
</evidence>
<evidence type="ECO:0000259" key="2">
    <source>
        <dbReference type="PROSITE" id="PS50908"/>
    </source>
</evidence>
<dbReference type="PROSITE" id="PS51710">
    <property type="entry name" value="G_OBG"/>
    <property type="match status" value="1"/>
</dbReference>
<dbReference type="PRINTS" id="PR00326">
    <property type="entry name" value="GTP1OBG"/>
</dbReference>
<dbReference type="InterPro" id="IPR006575">
    <property type="entry name" value="RWD_dom"/>
</dbReference>
<dbReference type="Proteomes" id="UP001347796">
    <property type="component" value="Unassembled WGS sequence"/>
</dbReference>
<organism evidence="4 5">
    <name type="scientific">Patella caerulea</name>
    <name type="common">Rayed Mediterranean limpet</name>
    <dbReference type="NCBI Taxonomy" id="87958"/>
    <lineage>
        <taxon>Eukaryota</taxon>
        <taxon>Metazoa</taxon>
        <taxon>Spiralia</taxon>
        <taxon>Lophotrochozoa</taxon>
        <taxon>Mollusca</taxon>
        <taxon>Gastropoda</taxon>
        <taxon>Patellogastropoda</taxon>
        <taxon>Patelloidea</taxon>
        <taxon>Patellidae</taxon>
        <taxon>Patella</taxon>
    </lineage>
</organism>
<dbReference type="Pfam" id="PF08438">
    <property type="entry name" value="YGR210-like_G4"/>
    <property type="match status" value="1"/>
</dbReference>
<dbReference type="PROSITE" id="PS50908">
    <property type="entry name" value="RWD"/>
    <property type="match status" value="1"/>
</dbReference>
<dbReference type="SUPFAM" id="SSF52540">
    <property type="entry name" value="P-loop containing nucleoside triphosphate hydrolases"/>
    <property type="match status" value="1"/>
</dbReference>
<dbReference type="Gene3D" id="1.10.8.470">
    <property type="match status" value="1"/>
</dbReference>
<name>A0AAN8IYB9_PATCE</name>
<dbReference type="InterPro" id="IPR027417">
    <property type="entry name" value="P-loop_NTPase"/>
</dbReference>
<dbReference type="CDD" id="cd23823">
    <property type="entry name" value="RWD_GCN2"/>
    <property type="match status" value="1"/>
</dbReference>
<dbReference type="PANTHER" id="PTHR23305:SF1">
    <property type="entry name" value="OBG-TYPE G DOMAIN-CONTAINING PROTEIN"/>
    <property type="match status" value="1"/>
</dbReference>
<dbReference type="InterPro" id="IPR031167">
    <property type="entry name" value="G_OBG"/>
</dbReference>
<keyword evidence="1" id="KW-0547">Nucleotide-binding</keyword>